<sequence>MNTARSSTGPHSPRRPGTVDDLESRGGGPRHRSGSPQAAPT</sequence>
<proteinExistence type="predicted"/>
<evidence type="ECO:0000313" key="3">
    <source>
        <dbReference type="Proteomes" id="UP001589709"/>
    </source>
</evidence>
<gene>
    <name evidence="2" type="ORF">ACFF45_13990</name>
</gene>
<feature type="region of interest" description="Disordered" evidence="1">
    <location>
        <begin position="1"/>
        <end position="41"/>
    </location>
</feature>
<keyword evidence="3" id="KW-1185">Reference proteome</keyword>
<comment type="caution">
    <text evidence="2">The sequence shown here is derived from an EMBL/GenBank/DDBJ whole genome shotgun (WGS) entry which is preliminary data.</text>
</comment>
<evidence type="ECO:0000256" key="1">
    <source>
        <dbReference type="SAM" id="MobiDB-lite"/>
    </source>
</evidence>
<reference evidence="2 3" key="1">
    <citation type="submission" date="2024-09" db="EMBL/GenBank/DDBJ databases">
        <authorList>
            <person name="Sun Q."/>
            <person name="Mori K."/>
        </authorList>
    </citation>
    <scope>NUCLEOTIDE SEQUENCE [LARGE SCALE GENOMIC DNA]</scope>
    <source>
        <strain evidence="2 3">JCM 6917</strain>
    </source>
</reference>
<dbReference type="Proteomes" id="UP001589709">
    <property type="component" value="Unassembled WGS sequence"/>
</dbReference>
<accession>A0ABV5N0I2</accession>
<evidence type="ECO:0000313" key="2">
    <source>
        <dbReference type="EMBL" id="MFB9463785.1"/>
    </source>
</evidence>
<name>A0ABV5N0I2_9ACTN</name>
<organism evidence="2 3">
    <name type="scientific">Streptomyces cinereospinus</name>
    <dbReference type="NCBI Taxonomy" id="285561"/>
    <lineage>
        <taxon>Bacteria</taxon>
        <taxon>Bacillati</taxon>
        <taxon>Actinomycetota</taxon>
        <taxon>Actinomycetes</taxon>
        <taxon>Kitasatosporales</taxon>
        <taxon>Streptomycetaceae</taxon>
        <taxon>Streptomyces</taxon>
    </lineage>
</organism>
<feature type="compositionally biased region" description="Polar residues" evidence="1">
    <location>
        <begin position="1"/>
        <end position="10"/>
    </location>
</feature>
<dbReference type="RefSeq" id="WP_381346159.1">
    <property type="nucleotide sequence ID" value="NZ_JBHMCY010000022.1"/>
</dbReference>
<dbReference type="EMBL" id="JBHMCY010000022">
    <property type="protein sequence ID" value="MFB9463785.1"/>
    <property type="molecule type" value="Genomic_DNA"/>
</dbReference>
<protein>
    <submittedName>
        <fullName evidence="2">Uncharacterized protein</fullName>
    </submittedName>
</protein>